<accession>A0ABQ6MM40</accession>
<evidence type="ECO:0000313" key="4">
    <source>
        <dbReference type="Proteomes" id="UP001165060"/>
    </source>
</evidence>
<reference evidence="3 4" key="1">
    <citation type="journal article" date="2023" name="Commun. Biol.">
        <title>Genome analysis of Parmales, the sister group of diatoms, reveals the evolutionary specialization of diatoms from phago-mixotrophs to photoautotrophs.</title>
        <authorList>
            <person name="Ban H."/>
            <person name="Sato S."/>
            <person name="Yoshikawa S."/>
            <person name="Yamada K."/>
            <person name="Nakamura Y."/>
            <person name="Ichinomiya M."/>
            <person name="Sato N."/>
            <person name="Blanc-Mathieu R."/>
            <person name="Endo H."/>
            <person name="Kuwata A."/>
            <person name="Ogata H."/>
        </authorList>
    </citation>
    <scope>NUCLEOTIDE SEQUENCE [LARGE SCALE GENOMIC DNA]</scope>
</reference>
<keyword evidence="4" id="KW-1185">Reference proteome</keyword>
<dbReference type="Proteomes" id="UP001165060">
    <property type="component" value="Unassembled WGS sequence"/>
</dbReference>
<feature type="compositionally biased region" description="Pro residues" evidence="1">
    <location>
        <begin position="50"/>
        <end position="77"/>
    </location>
</feature>
<dbReference type="Pfam" id="PF07059">
    <property type="entry name" value="EDR2_C"/>
    <property type="match status" value="1"/>
</dbReference>
<dbReference type="PANTHER" id="PTHR12136">
    <property type="entry name" value="ENHANCED DISEASE RESISTANCE-RELATED"/>
    <property type="match status" value="1"/>
</dbReference>
<dbReference type="PANTHER" id="PTHR12136:SF41">
    <property type="entry name" value="PLECKSTRIN HOMOLOGY (PH) AND LIPID-BINDING START DOMAINS-CONTAINING PROTEIN"/>
    <property type="match status" value="1"/>
</dbReference>
<evidence type="ECO:0000259" key="2">
    <source>
        <dbReference type="Pfam" id="PF07059"/>
    </source>
</evidence>
<feature type="domain" description="Protein ENHANCED DISEASE RESISTANCE 2 C-terminal" evidence="2">
    <location>
        <begin position="84"/>
        <end position="301"/>
    </location>
</feature>
<evidence type="ECO:0000256" key="1">
    <source>
        <dbReference type="SAM" id="MobiDB-lite"/>
    </source>
</evidence>
<protein>
    <recommendedName>
        <fullName evidence="2">Protein ENHANCED DISEASE RESISTANCE 2 C-terminal domain-containing protein</fullName>
    </recommendedName>
</protein>
<feature type="compositionally biased region" description="Low complexity" evidence="1">
    <location>
        <begin position="24"/>
        <end position="49"/>
    </location>
</feature>
<dbReference type="InterPro" id="IPR009769">
    <property type="entry name" value="EDR2_C"/>
</dbReference>
<evidence type="ECO:0000313" key="3">
    <source>
        <dbReference type="EMBL" id="GMI28288.1"/>
    </source>
</evidence>
<organism evidence="3 4">
    <name type="scientific">Tetraparma gracilis</name>
    <dbReference type="NCBI Taxonomy" id="2962635"/>
    <lineage>
        <taxon>Eukaryota</taxon>
        <taxon>Sar</taxon>
        <taxon>Stramenopiles</taxon>
        <taxon>Ochrophyta</taxon>
        <taxon>Bolidophyceae</taxon>
        <taxon>Parmales</taxon>
        <taxon>Triparmaceae</taxon>
        <taxon>Tetraparma</taxon>
    </lineage>
</organism>
<dbReference type="EMBL" id="BRYB01000350">
    <property type="protein sequence ID" value="GMI28288.1"/>
    <property type="molecule type" value="Genomic_DNA"/>
</dbReference>
<dbReference type="InterPro" id="IPR045096">
    <property type="entry name" value="EDR2-like"/>
</dbReference>
<gene>
    <name evidence="3" type="ORF">TeGR_g12920</name>
</gene>
<feature type="region of interest" description="Disordered" evidence="1">
    <location>
        <begin position="23"/>
        <end position="82"/>
    </location>
</feature>
<proteinExistence type="predicted"/>
<comment type="caution">
    <text evidence="3">The sequence shown here is derived from an EMBL/GenBank/DDBJ whole genome shotgun (WGS) entry which is preliminary data.</text>
</comment>
<sequence>MSALSEAAPASPLHLEYAGASLTPAGVPAAGSGSASKPPAASPSASEPPAASPPAASPPAASPPAASPPAASPPAASPSPAGCWAPLPPGSFEVRSGEYLASGVKAPSAAGAFEVVSITPVNSDFVMTGLCSNFLPLKRLVERHPGETFFVTNRACPCGGGRIRNMITVARRTLPVGADPAFDSAWARYRASSDAHRDLHMKYLPRLGRAPWLLTQAVAALGGSRPVIMGKGYLAQVHDVGPNFVEVCVDISSSAVARRIAGLVLGYSASLDVDEAFVIEGKEQADLPERVLYQVRLQGVDTEAAAVDLKEGDYIAPPVANDAEQ</sequence>
<name>A0ABQ6MM40_9STRA</name>